<reference evidence="4" key="1">
    <citation type="submission" date="2025-04" db="UniProtKB">
        <authorList>
            <consortium name="RefSeq"/>
        </authorList>
    </citation>
    <scope>IDENTIFICATION</scope>
    <source>
        <tissue evidence="4">Whole insect</tissue>
    </source>
</reference>
<dbReference type="InParanoid" id="A0A6P7GD63"/>
<keyword evidence="1" id="KW-0732">Signal</keyword>
<feature type="chain" id="PRO_5027670589" evidence="1">
    <location>
        <begin position="17"/>
        <end position="118"/>
    </location>
</feature>
<evidence type="ECO:0000313" key="3">
    <source>
        <dbReference type="Proteomes" id="UP001652700"/>
    </source>
</evidence>
<sequence>MFKLVVLFGLAAVVAARPSGWETPVVSYSLPAVAVPAAVSSTYRRDVINKPVIAYSAHPVVAAPVVHNVVSSPVLPLSAAATHSFRSDLVSSPWVVAHEAPALLAEPVWPAAASIHPW</sequence>
<dbReference type="EnsemblMetazoa" id="XM_028291573.2">
    <property type="protein sequence ID" value="XP_028147374.1"/>
    <property type="gene ID" value="LOC114340799"/>
</dbReference>
<organism evidence="4">
    <name type="scientific">Diabrotica virgifera virgifera</name>
    <name type="common">western corn rootworm</name>
    <dbReference type="NCBI Taxonomy" id="50390"/>
    <lineage>
        <taxon>Eukaryota</taxon>
        <taxon>Metazoa</taxon>
        <taxon>Ecdysozoa</taxon>
        <taxon>Arthropoda</taxon>
        <taxon>Hexapoda</taxon>
        <taxon>Insecta</taxon>
        <taxon>Pterygota</taxon>
        <taxon>Neoptera</taxon>
        <taxon>Endopterygota</taxon>
        <taxon>Coleoptera</taxon>
        <taxon>Polyphaga</taxon>
        <taxon>Cucujiformia</taxon>
        <taxon>Chrysomeloidea</taxon>
        <taxon>Chrysomelidae</taxon>
        <taxon>Galerucinae</taxon>
        <taxon>Diabroticina</taxon>
        <taxon>Diabroticites</taxon>
        <taxon>Diabrotica</taxon>
    </lineage>
</organism>
<reference evidence="2" key="2">
    <citation type="submission" date="2025-05" db="UniProtKB">
        <authorList>
            <consortium name="EnsemblMetazoa"/>
        </authorList>
    </citation>
    <scope>IDENTIFICATION</scope>
</reference>
<gene>
    <name evidence="4" type="primary">LOC114340799</name>
</gene>
<evidence type="ECO:0000256" key="1">
    <source>
        <dbReference type="SAM" id="SignalP"/>
    </source>
</evidence>
<dbReference type="GeneID" id="114340799"/>
<evidence type="ECO:0000313" key="2">
    <source>
        <dbReference type="EnsemblMetazoa" id="XP_028147374.1"/>
    </source>
</evidence>
<dbReference type="RefSeq" id="XP_028147374.1">
    <property type="nucleotide sequence ID" value="XM_028291573.1"/>
</dbReference>
<feature type="signal peptide" evidence="1">
    <location>
        <begin position="1"/>
        <end position="16"/>
    </location>
</feature>
<dbReference type="Proteomes" id="UP001652700">
    <property type="component" value="Unplaced"/>
</dbReference>
<dbReference type="AlphaFoldDB" id="A0A6P7GD63"/>
<proteinExistence type="predicted"/>
<accession>A0A6P7GD63</accession>
<name>A0A6P7GD63_DIAVI</name>
<keyword evidence="3" id="KW-1185">Reference proteome</keyword>
<evidence type="ECO:0000313" key="4">
    <source>
        <dbReference type="RefSeq" id="XP_028147374.1"/>
    </source>
</evidence>
<dbReference type="KEGG" id="dvv:114340799"/>
<protein>
    <submittedName>
        <fullName evidence="4">Uncharacterized protein LOC114340799</fullName>
    </submittedName>
</protein>